<dbReference type="Gene3D" id="3.40.50.10640">
    <property type="entry name" value="SSO1389-like"/>
    <property type="match status" value="1"/>
</dbReference>
<dbReference type="EMBL" id="JAFHKK010000045">
    <property type="protein sequence ID" value="MBN2965539.1"/>
    <property type="molecule type" value="Genomic_DNA"/>
</dbReference>
<keyword evidence="3" id="KW-1185">Reference proteome</keyword>
<dbReference type="Proteomes" id="UP000703590">
    <property type="component" value="Unassembled WGS sequence"/>
</dbReference>
<dbReference type="NCBIfam" id="TIGR02221">
    <property type="entry name" value="cas_TM1812"/>
    <property type="match status" value="1"/>
</dbReference>
<dbReference type="InterPro" id="IPR053857">
    <property type="entry name" value="Csx1_CARF"/>
</dbReference>
<name>A0ABS2WV58_9BACT</name>
<comment type="caution">
    <text evidence="2">The sequence shown here is derived from an EMBL/GenBank/DDBJ whole genome shotgun (WGS) entry which is preliminary data.</text>
</comment>
<feature type="non-terminal residue" evidence="2">
    <location>
        <position position="1"/>
    </location>
</feature>
<protein>
    <submittedName>
        <fullName evidence="2">TIGR02221 family CRISPR-associated protein</fullName>
    </submittedName>
</protein>
<evidence type="ECO:0000313" key="3">
    <source>
        <dbReference type="Proteomes" id="UP000703590"/>
    </source>
</evidence>
<evidence type="ECO:0000259" key="1">
    <source>
        <dbReference type="Pfam" id="PF22230"/>
    </source>
</evidence>
<feature type="domain" description="CRISPR system endoribonuclease Csx1 CARF" evidence="1">
    <location>
        <begin position="18"/>
        <end position="161"/>
    </location>
</feature>
<dbReference type="Pfam" id="PF22230">
    <property type="entry name" value="Csx1_CARF"/>
    <property type="match status" value="1"/>
</dbReference>
<dbReference type="RefSeq" id="WP_205460100.1">
    <property type="nucleotide sequence ID" value="NZ_JAFHKK010000045.1"/>
</dbReference>
<proteinExistence type="predicted"/>
<dbReference type="InterPro" id="IPR011742">
    <property type="entry name" value="CRISPR-assoc_prot_TM1812"/>
</dbReference>
<gene>
    <name evidence="2" type="ORF">JWV37_12175</name>
</gene>
<organism evidence="2 3">
    <name type="scientific">Sulfurospirillum tamanense</name>
    <dbReference type="NCBI Taxonomy" id="2813362"/>
    <lineage>
        <taxon>Bacteria</taxon>
        <taxon>Pseudomonadati</taxon>
        <taxon>Campylobacterota</taxon>
        <taxon>Epsilonproteobacteria</taxon>
        <taxon>Campylobacterales</taxon>
        <taxon>Sulfurospirillaceae</taxon>
        <taxon>Sulfurospirillum</taxon>
    </lineage>
</organism>
<dbReference type="InterPro" id="IPR013383">
    <property type="entry name" value="CRISPR-assoc_prot_DxTHG_CS"/>
</dbReference>
<dbReference type="SUPFAM" id="SSF160980">
    <property type="entry name" value="SSO1389-like"/>
    <property type="match status" value="1"/>
</dbReference>
<dbReference type="NCBIfam" id="TIGR02549">
    <property type="entry name" value="CRISPR_DxTHG"/>
    <property type="match status" value="1"/>
</dbReference>
<reference evidence="3" key="1">
    <citation type="submission" date="2021-02" db="EMBL/GenBank/DDBJ databases">
        <title>Sulfurospirillum tamanensis sp. nov.</title>
        <authorList>
            <person name="Merkel A.Y."/>
        </authorList>
    </citation>
    <scope>NUCLEOTIDE SEQUENCE [LARGE SCALE GENOMIC DNA]</scope>
    <source>
        <strain evidence="3">T05b</strain>
    </source>
</reference>
<evidence type="ECO:0000313" key="2">
    <source>
        <dbReference type="EMBL" id="MBN2965539.1"/>
    </source>
</evidence>
<accession>A0ABS2WV58</accession>
<sequence length="412" mass="47685">VLISTIGTGDTIKDKGGEYKKTTYFIEGKKYPNESLTASALIKHANIDKVFFIGTNKSMWDNLYLIFSGQAIDESYHDKLSAAKNDNGVGIADLEKLETTMNDFLGSSGSRCLILSYAKNDSQEIWQNFYTLLQIKDHLQPGDEIYLDITHGFRYMPMLSIFLMQFLMAREESKLTIKAAYYGMFGEAVSEVLDFKIFFDLLDWAQAIKEFKKYSNATSLIEAMHNSNVDTSVSKLFEQLNRNLQLANLASLWQFFKSAHKKIEHIASSDNKMLSLLSEDLQKLVSRLNKETLSLFQYEIALWFFENKQYALSYLALHEAVVTKACELKYPNKDSEDEALRRIVKNKHIDSPYSEMFLEKKESKKPNYDSISSIRNSIAHQLNDRKDKAYQDIERLDFYLKKFYPYFYSNCD</sequence>
<reference evidence="2 3" key="2">
    <citation type="submission" date="2021-02" db="EMBL/GenBank/DDBJ databases">
        <title>Sulfurospirillum tamanensis sp. nov.</title>
        <authorList>
            <person name="Frolova A."/>
            <person name="Merkel A."/>
            <person name="Slobodkin A."/>
        </authorList>
    </citation>
    <scope>NUCLEOTIDE SEQUENCE [LARGE SCALE GENOMIC DNA]</scope>
    <source>
        <strain evidence="2 3">T05b</strain>
    </source>
</reference>